<dbReference type="Proteomes" id="UP001234178">
    <property type="component" value="Unassembled WGS sequence"/>
</dbReference>
<organism evidence="1 2">
    <name type="scientific">Daphnia magna</name>
    <dbReference type="NCBI Taxonomy" id="35525"/>
    <lineage>
        <taxon>Eukaryota</taxon>
        <taxon>Metazoa</taxon>
        <taxon>Ecdysozoa</taxon>
        <taxon>Arthropoda</taxon>
        <taxon>Crustacea</taxon>
        <taxon>Branchiopoda</taxon>
        <taxon>Diplostraca</taxon>
        <taxon>Cladocera</taxon>
        <taxon>Anomopoda</taxon>
        <taxon>Daphniidae</taxon>
        <taxon>Daphnia</taxon>
    </lineage>
</organism>
<evidence type="ECO:0000313" key="1">
    <source>
        <dbReference type="EMBL" id="KAK4028199.1"/>
    </source>
</evidence>
<gene>
    <name evidence="1" type="ORF">OUZ56_017463</name>
</gene>
<accession>A0ABR0ASW7</accession>
<name>A0ABR0ASW7_9CRUS</name>
<protein>
    <submittedName>
        <fullName evidence="1">Uncharacterized protein</fullName>
    </submittedName>
</protein>
<keyword evidence="2" id="KW-1185">Reference proteome</keyword>
<evidence type="ECO:0000313" key="2">
    <source>
        <dbReference type="Proteomes" id="UP001234178"/>
    </source>
</evidence>
<proteinExistence type="predicted"/>
<dbReference type="EMBL" id="JAOYFB010000038">
    <property type="protein sequence ID" value="KAK4028199.1"/>
    <property type="molecule type" value="Genomic_DNA"/>
</dbReference>
<sequence>MTSWITRIMTGLTESKSNYNPSSIFRRANHKLKKSNDDLLLVCRANPKAFFLLVSHHEEVEEHFKNVTLYSFGSSGSFLCSPPVLSTVITILRGREDLPPIFNFHQLRKFLTDFTEIRTSDLSHHRLTG</sequence>
<comment type="caution">
    <text evidence="1">The sequence shown here is derived from an EMBL/GenBank/DDBJ whole genome shotgun (WGS) entry which is preliminary data.</text>
</comment>
<reference evidence="1 2" key="1">
    <citation type="journal article" date="2023" name="Nucleic Acids Res.">
        <title>The hologenome of Daphnia magna reveals possible DNA methylation and microbiome-mediated evolution of the host genome.</title>
        <authorList>
            <person name="Chaturvedi A."/>
            <person name="Li X."/>
            <person name="Dhandapani V."/>
            <person name="Marshall H."/>
            <person name="Kissane S."/>
            <person name="Cuenca-Cambronero M."/>
            <person name="Asole G."/>
            <person name="Calvet F."/>
            <person name="Ruiz-Romero M."/>
            <person name="Marangio P."/>
            <person name="Guigo R."/>
            <person name="Rago D."/>
            <person name="Mirbahai L."/>
            <person name="Eastwood N."/>
            <person name="Colbourne J.K."/>
            <person name="Zhou J."/>
            <person name="Mallon E."/>
            <person name="Orsini L."/>
        </authorList>
    </citation>
    <scope>NUCLEOTIDE SEQUENCE [LARGE SCALE GENOMIC DNA]</scope>
    <source>
        <strain evidence="1">LRV0_1</strain>
    </source>
</reference>